<dbReference type="Proteomes" id="UP000199700">
    <property type="component" value="Chromosome"/>
</dbReference>
<keyword evidence="2" id="KW-1185">Reference proteome</keyword>
<protein>
    <submittedName>
        <fullName evidence="1">Uncharacterized protein</fullName>
    </submittedName>
</protein>
<gene>
    <name evidence="1" type="ORF">SAMN04489751_3406</name>
</gene>
<sequence length="226" mass="25611">MDEPLFDEEFGNRSFDTVQQGESCLRRLRELRIGIDRVQHALRAGDQAARQADEFSPKTAAGLQRWTNTIQELRRGLATDGWECEDPKNSPRLVRADKAVSLAVVTGDKHTGVPEHFPKNAHPLGSTMVDAIRHNDSKQVAGQQPIEVVDSFAKGILELNSITWVLLYRRTAKFGLRAEISYPALTRDRVITDWKERLILPEAKFIEENTPLDADTDDVYFEIREA</sequence>
<dbReference type="STRING" id="629680.SAMN04489751_3406"/>
<dbReference type="OrthoDB" id="3422162at2"/>
<dbReference type="RefSeq" id="WP_092107440.1">
    <property type="nucleotide sequence ID" value="NZ_LT629739.1"/>
</dbReference>
<accession>A0A1H1WL34</accession>
<reference evidence="1" key="1">
    <citation type="submission" date="2016-10" db="EMBL/GenBank/DDBJ databases">
        <authorList>
            <person name="Varghese N."/>
            <person name="Submissions S."/>
        </authorList>
    </citation>
    <scope>NUCLEOTIDE SEQUENCE [LARGE SCALE GENOMIC DNA]</scope>
    <source>
        <strain evidence="1">DSM 22082</strain>
    </source>
</reference>
<evidence type="ECO:0000313" key="1">
    <source>
        <dbReference type="EMBL" id="SDS97863.1"/>
    </source>
</evidence>
<dbReference type="EMBL" id="LT629739">
    <property type="protein sequence ID" value="SDS97863.1"/>
    <property type="molecule type" value="Genomic_DNA"/>
</dbReference>
<proteinExistence type="predicted"/>
<evidence type="ECO:0000313" key="2">
    <source>
        <dbReference type="Proteomes" id="UP000199700"/>
    </source>
</evidence>
<name>A0A1H1WL34_BRESA</name>
<dbReference type="AlphaFoldDB" id="A0A1H1WL34"/>
<organism evidence="1 2">
    <name type="scientific">Brevibacterium sandarakinum</name>
    <dbReference type="NCBI Taxonomy" id="629680"/>
    <lineage>
        <taxon>Bacteria</taxon>
        <taxon>Bacillati</taxon>
        <taxon>Actinomycetota</taxon>
        <taxon>Actinomycetes</taxon>
        <taxon>Micrococcales</taxon>
        <taxon>Brevibacteriaceae</taxon>
        <taxon>Brevibacterium</taxon>
    </lineage>
</organism>